<accession>A0A2N3YH77</accession>
<dbReference type="PROSITE" id="PS51318">
    <property type="entry name" value="TAT"/>
    <property type="match status" value="1"/>
</dbReference>
<dbReference type="InterPro" id="IPR011707">
    <property type="entry name" value="Cu-oxidase-like_N"/>
</dbReference>
<gene>
    <name evidence="3" type="ORF">ATL31_1021</name>
</gene>
<organism evidence="3 4">
    <name type="scientific">Phycicoccus duodecadis</name>
    <dbReference type="NCBI Taxonomy" id="173053"/>
    <lineage>
        <taxon>Bacteria</taxon>
        <taxon>Bacillati</taxon>
        <taxon>Actinomycetota</taxon>
        <taxon>Actinomycetes</taxon>
        <taxon>Micrococcales</taxon>
        <taxon>Intrasporangiaceae</taxon>
        <taxon>Phycicoccus</taxon>
    </lineage>
</organism>
<feature type="domain" description="PKD/Chitinase" evidence="2">
    <location>
        <begin position="433"/>
        <end position="534"/>
    </location>
</feature>
<dbReference type="SUPFAM" id="SSF49503">
    <property type="entry name" value="Cupredoxins"/>
    <property type="match status" value="2"/>
</dbReference>
<evidence type="ECO:0000313" key="3">
    <source>
        <dbReference type="EMBL" id="PKW26215.1"/>
    </source>
</evidence>
<dbReference type="OrthoDB" id="345021at2"/>
<dbReference type="Gene3D" id="2.60.40.10">
    <property type="entry name" value="Immunoglobulins"/>
    <property type="match status" value="2"/>
</dbReference>
<dbReference type="InterPro" id="IPR022409">
    <property type="entry name" value="PKD/Chitinase_dom"/>
</dbReference>
<protein>
    <submittedName>
        <fullName evidence="3">Multicopper oxidase</fullName>
    </submittedName>
</protein>
<dbReference type="InterPro" id="IPR013783">
    <property type="entry name" value="Ig-like_fold"/>
</dbReference>
<keyword evidence="1" id="KW-0732">Signal</keyword>
<dbReference type="AlphaFoldDB" id="A0A2N3YH77"/>
<reference evidence="3 4" key="1">
    <citation type="submission" date="2017-12" db="EMBL/GenBank/DDBJ databases">
        <title>Sequencing the genomes of 1000 Actinobacteria strains.</title>
        <authorList>
            <person name="Klenk H.-P."/>
        </authorList>
    </citation>
    <scope>NUCLEOTIDE SEQUENCE [LARGE SCALE GENOMIC DNA]</scope>
    <source>
        <strain evidence="3 4">DSM 12806</strain>
    </source>
</reference>
<feature type="chain" id="PRO_5014665558" evidence="1">
    <location>
        <begin position="31"/>
        <end position="965"/>
    </location>
</feature>
<dbReference type="GO" id="GO:0016491">
    <property type="term" value="F:oxidoreductase activity"/>
    <property type="evidence" value="ECO:0007669"/>
    <property type="project" value="TreeGrafter"/>
</dbReference>
<feature type="signal peptide" evidence="1">
    <location>
        <begin position="1"/>
        <end position="30"/>
    </location>
</feature>
<dbReference type="PANTHER" id="PTHR11709">
    <property type="entry name" value="MULTI-COPPER OXIDASE"/>
    <property type="match status" value="1"/>
</dbReference>
<dbReference type="SMART" id="SM00089">
    <property type="entry name" value="PKD"/>
    <property type="match status" value="1"/>
</dbReference>
<dbReference type="InterPro" id="IPR008972">
    <property type="entry name" value="Cupredoxin"/>
</dbReference>
<keyword evidence="4" id="KW-1185">Reference proteome</keyword>
<dbReference type="GO" id="GO:0005507">
    <property type="term" value="F:copper ion binding"/>
    <property type="evidence" value="ECO:0007669"/>
    <property type="project" value="InterPro"/>
</dbReference>
<dbReference type="RefSeq" id="WP_101394819.1">
    <property type="nucleotide sequence ID" value="NZ_PJNE01000001.1"/>
</dbReference>
<proteinExistence type="predicted"/>
<dbReference type="GO" id="GO:0005975">
    <property type="term" value="P:carbohydrate metabolic process"/>
    <property type="evidence" value="ECO:0007669"/>
    <property type="project" value="UniProtKB-ARBA"/>
</dbReference>
<evidence type="ECO:0000259" key="2">
    <source>
        <dbReference type="SMART" id="SM00089"/>
    </source>
</evidence>
<evidence type="ECO:0000313" key="4">
    <source>
        <dbReference type="Proteomes" id="UP000233781"/>
    </source>
</evidence>
<name>A0A2N3YH77_9MICO</name>
<evidence type="ECO:0000256" key="1">
    <source>
        <dbReference type="SAM" id="SignalP"/>
    </source>
</evidence>
<dbReference type="EMBL" id="PJNE01000001">
    <property type="protein sequence ID" value="PKW26215.1"/>
    <property type="molecule type" value="Genomic_DNA"/>
</dbReference>
<dbReference type="Proteomes" id="UP000233781">
    <property type="component" value="Unassembled WGS sequence"/>
</dbReference>
<dbReference type="InterPro" id="IPR045087">
    <property type="entry name" value="Cu-oxidase_fam"/>
</dbReference>
<comment type="caution">
    <text evidence="3">The sequence shown here is derived from an EMBL/GenBank/DDBJ whole genome shotgun (WGS) entry which is preliminary data.</text>
</comment>
<dbReference type="InterPro" id="IPR006311">
    <property type="entry name" value="TAT_signal"/>
</dbReference>
<dbReference type="Pfam" id="PF07732">
    <property type="entry name" value="Cu-oxidase_3"/>
    <property type="match status" value="1"/>
</dbReference>
<sequence length="965" mass="97435">MRTSLRTTLLSAAAGGALTLLGLLVGPAGAASADTVEVHLDATAGTMALPIKGGAQSVTTWGYCRRADAATPCGPVDAPGGPTIRVAVGDVVHLTLHNTLTETMSLSVNGQAMVPDLTGIGGGSSKEYTFTASRAGTYLYGAGLTPNSQHQVAMGLYGAFVVSPAAGQAYDADTGFDTDAVMVLSEVDPALNNAVDPAAFDMRAFSARWTLVNGRVHPAAAHVPATSGQKVLLRYVNAGVGYHSMAVLGAEQHIVGIDGSRLKNGAVDTSRHYVADTFGPGQTVDAIVTAPTTESDQKLAVYDASLSLHSSTAPGTAGMLTFIDVTGSGSTGDLAGPATTHVDWAAGTLTATVSDAATGGGNVAAAEYRLDSVSATATPMTGTFGGPTAAVTASVPVASGQHVLYVRGQDAAGNWGPWSSVLVTGADATGPTTSGMSLTPELGNGSADVTISATADDSASGNSDIAGATWTLDGGAAADMTLGVAGPVTALSATIPAATVAGLAEGPHTIAVKAKDSAGNEGAETTATLTIDLTAPAVTAVDATPNPNNGTMAVNASSPAVRLSATVTDQTSTVVRAEAYLDDVATAIPMEAADGAWSGSLENVYVDVPLATVRQLTDGNHSLAVRGMDAAGNWSPRVSTTLVVDKTAPALAGLAVAADGGTTVTLTGSVTDVTAVSRVEWFVGTDPGAGKASAATIGTDGAFSATIPMATYLKGDQIVRVRAIDGLGNRSAVNVVRPKLWFSLLGASTLPGVGSADVTDIFFRPDSGLGRAADLNARPYGIPAGANVDGFSRLDATHFYVSFTGNVTVGRVQMADEDVAYYNNGTWTRWFDGSARGLTNSGFDIDAVSVRGGRLYFSLNSTLVPPSAGGAGDTSDIYRWNGGTSYTRVVDASTVGIPAGANVDGFVWRSATDYYMSFAPDTTLAGMAVADEDVVHRVGTTWSVYFDGTAAGLTAAQDVDAFDIP</sequence>
<dbReference type="Gene3D" id="2.60.40.420">
    <property type="entry name" value="Cupredoxins - blue copper proteins"/>
    <property type="match status" value="1"/>
</dbReference>